<dbReference type="Gene3D" id="1.10.150.240">
    <property type="entry name" value="Putative phosphatase, domain 2"/>
    <property type="match status" value="1"/>
</dbReference>
<dbReference type="Proteomes" id="UP000198558">
    <property type="component" value="Unassembled WGS sequence"/>
</dbReference>
<dbReference type="Gene3D" id="3.40.50.1000">
    <property type="entry name" value="HAD superfamily/HAD-like"/>
    <property type="match status" value="1"/>
</dbReference>
<reference evidence="2" key="1">
    <citation type="submission" date="2016-10" db="EMBL/GenBank/DDBJ databases">
        <authorList>
            <person name="Varghese N."/>
            <person name="Submissions S."/>
        </authorList>
    </citation>
    <scope>NUCLEOTIDE SEQUENCE [LARGE SCALE GENOMIC DNA]</scope>
    <source>
        <strain evidence="2">DSM 1551</strain>
    </source>
</reference>
<dbReference type="PANTHER" id="PTHR43611:SF3">
    <property type="entry name" value="FLAVIN MONONUCLEOTIDE HYDROLASE 1, CHLOROPLATIC"/>
    <property type="match status" value="1"/>
</dbReference>
<dbReference type="InterPro" id="IPR023214">
    <property type="entry name" value="HAD_sf"/>
</dbReference>
<dbReference type="InterPro" id="IPR023198">
    <property type="entry name" value="PGP-like_dom2"/>
</dbReference>
<dbReference type="CDD" id="cd02603">
    <property type="entry name" value="HAD_sEH-N_like"/>
    <property type="match status" value="1"/>
</dbReference>
<gene>
    <name evidence="1" type="ORF">SAMN04489758_1235</name>
</gene>
<accession>A0A1I0FWJ2</accession>
<dbReference type="EMBL" id="FOIN01000023">
    <property type="protein sequence ID" value="SET62721.1"/>
    <property type="molecule type" value="Genomic_DNA"/>
</dbReference>
<proteinExistence type="predicted"/>
<keyword evidence="2" id="KW-1185">Reference proteome</keyword>
<dbReference type="InterPro" id="IPR006439">
    <property type="entry name" value="HAD-SF_hydro_IA"/>
</dbReference>
<protein>
    <submittedName>
        <fullName evidence="1">Putative hydrolase of the HAD superfamily</fullName>
    </submittedName>
</protein>
<dbReference type="SUPFAM" id="SSF56784">
    <property type="entry name" value="HAD-like"/>
    <property type="match status" value="1"/>
</dbReference>
<evidence type="ECO:0000313" key="2">
    <source>
        <dbReference type="Proteomes" id="UP000198558"/>
    </source>
</evidence>
<keyword evidence="1" id="KW-0378">Hydrolase</keyword>
<sequence length="199" mass="23655">MIKNIVFDMGNVILRWDPEYIASRLSNNLDEQKIIIKELFNSEQWQMLDQGTISLDEALQQIYLITDGQYHDLLKYSLYHWYDYLEVFDDMVPLVKELKQQGYKIYLLSNCGLQIKDYFHKVTAFKYFDDFYVSAYNHLLKPDLQIYKHFLTKFNLKAKECIFIDDILVNVEGANKVGMKGYLYDGDINHLKSFLKKSL</sequence>
<dbReference type="AlphaFoldDB" id="A0A1I0FWJ2"/>
<dbReference type="NCBIfam" id="TIGR01509">
    <property type="entry name" value="HAD-SF-IA-v3"/>
    <property type="match status" value="1"/>
</dbReference>
<dbReference type="PANTHER" id="PTHR43611">
    <property type="entry name" value="ALPHA-D-GLUCOSE 1-PHOSPHATE PHOSPHATASE"/>
    <property type="match status" value="1"/>
</dbReference>
<evidence type="ECO:0000313" key="1">
    <source>
        <dbReference type="EMBL" id="SET62721.1"/>
    </source>
</evidence>
<dbReference type="RefSeq" id="WP_244881296.1">
    <property type="nucleotide sequence ID" value="NZ_FOIN01000023.1"/>
</dbReference>
<dbReference type="InterPro" id="IPR036412">
    <property type="entry name" value="HAD-like_sf"/>
</dbReference>
<dbReference type="SFLD" id="SFLDS00003">
    <property type="entry name" value="Haloacid_Dehalogenase"/>
    <property type="match status" value="1"/>
</dbReference>
<dbReference type="SFLD" id="SFLDG01129">
    <property type="entry name" value="C1.5:_HAD__Beta-PGM__Phosphata"/>
    <property type="match status" value="1"/>
</dbReference>
<dbReference type="NCBIfam" id="TIGR01549">
    <property type="entry name" value="HAD-SF-IA-v1"/>
    <property type="match status" value="1"/>
</dbReference>
<organism evidence="1 2">
    <name type="scientific">Thomasclavelia cocleata</name>
    <dbReference type="NCBI Taxonomy" id="69824"/>
    <lineage>
        <taxon>Bacteria</taxon>
        <taxon>Bacillati</taxon>
        <taxon>Bacillota</taxon>
        <taxon>Erysipelotrichia</taxon>
        <taxon>Erysipelotrichales</taxon>
        <taxon>Coprobacillaceae</taxon>
        <taxon>Thomasclavelia</taxon>
    </lineage>
</organism>
<dbReference type="GO" id="GO:0016787">
    <property type="term" value="F:hydrolase activity"/>
    <property type="evidence" value="ECO:0007669"/>
    <property type="project" value="UniProtKB-KW"/>
</dbReference>
<dbReference type="Pfam" id="PF00702">
    <property type="entry name" value="Hydrolase"/>
    <property type="match status" value="1"/>
</dbReference>
<name>A0A1I0FWJ2_9FIRM</name>
<dbReference type="GeneID" id="78288784"/>